<evidence type="ECO:0000259" key="12">
    <source>
        <dbReference type="PROSITE" id="PS50106"/>
    </source>
</evidence>
<dbReference type="CDD" id="cd06163">
    <property type="entry name" value="S2P-M50_PDZ_RseP-like"/>
    <property type="match status" value="1"/>
</dbReference>
<dbReference type="InterPro" id="IPR036034">
    <property type="entry name" value="PDZ_sf"/>
</dbReference>
<evidence type="ECO:0000256" key="11">
    <source>
        <dbReference type="RuleBase" id="RU362031"/>
    </source>
</evidence>
<dbReference type="InterPro" id="IPR001478">
    <property type="entry name" value="PDZ"/>
</dbReference>
<dbReference type="HOGENOM" id="CLU_025778_1_0_0"/>
<dbReference type="NCBIfam" id="TIGR00054">
    <property type="entry name" value="RIP metalloprotease RseP"/>
    <property type="match status" value="1"/>
</dbReference>
<dbReference type="PANTHER" id="PTHR42837:SF2">
    <property type="entry name" value="MEMBRANE METALLOPROTEASE ARASP2, CHLOROPLASTIC-RELATED"/>
    <property type="match status" value="1"/>
</dbReference>
<keyword evidence="7 11" id="KW-0862">Zinc</keyword>
<evidence type="ECO:0000313" key="13">
    <source>
        <dbReference type="EMBL" id="BAM07621.1"/>
    </source>
</evidence>
<evidence type="ECO:0000256" key="7">
    <source>
        <dbReference type="ARBA" id="ARBA00022833"/>
    </source>
</evidence>
<dbReference type="GO" id="GO:0004222">
    <property type="term" value="F:metalloendopeptidase activity"/>
    <property type="evidence" value="ECO:0007669"/>
    <property type="project" value="InterPro"/>
</dbReference>
<dbReference type="AlphaFoldDB" id="I0IQS2"/>
<dbReference type="RefSeq" id="WP_014450105.1">
    <property type="nucleotide sequence ID" value="NC_017094.1"/>
</dbReference>
<dbReference type="eggNOG" id="COG0750">
    <property type="taxonomic scope" value="Bacteria"/>
</dbReference>
<dbReference type="InterPro" id="IPR041489">
    <property type="entry name" value="PDZ_6"/>
</dbReference>
<dbReference type="GO" id="GO:0046872">
    <property type="term" value="F:metal ion binding"/>
    <property type="evidence" value="ECO:0007669"/>
    <property type="project" value="UniProtKB-KW"/>
</dbReference>
<dbReference type="Pfam" id="PF17820">
    <property type="entry name" value="PDZ_6"/>
    <property type="match status" value="1"/>
</dbReference>
<proteinExistence type="inferred from homology"/>
<comment type="subcellular location">
    <subcellularLocation>
        <location evidence="2">Membrane</location>
        <topology evidence="2">Multi-pass membrane protein</topology>
    </subcellularLocation>
</comment>
<evidence type="ECO:0000256" key="2">
    <source>
        <dbReference type="ARBA" id="ARBA00004141"/>
    </source>
</evidence>
<evidence type="ECO:0000256" key="6">
    <source>
        <dbReference type="ARBA" id="ARBA00022801"/>
    </source>
</evidence>
<dbReference type="SUPFAM" id="SSF50156">
    <property type="entry name" value="PDZ domain-like"/>
    <property type="match status" value="1"/>
</dbReference>
<gene>
    <name evidence="13" type="ordered locus">LFE_1944</name>
</gene>
<keyword evidence="9 11" id="KW-0482">Metalloprotease</keyword>
<evidence type="ECO:0000256" key="8">
    <source>
        <dbReference type="ARBA" id="ARBA00022989"/>
    </source>
</evidence>
<evidence type="ECO:0000256" key="5">
    <source>
        <dbReference type="ARBA" id="ARBA00022692"/>
    </source>
</evidence>
<keyword evidence="8 11" id="KW-1133">Transmembrane helix</keyword>
<dbReference type="SMART" id="SM00228">
    <property type="entry name" value="PDZ"/>
    <property type="match status" value="1"/>
</dbReference>
<feature type="transmembrane region" description="Helical" evidence="11">
    <location>
        <begin position="326"/>
        <end position="344"/>
    </location>
</feature>
<feature type="transmembrane region" description="Helical" evidence="11">
    <location>
        <begin position="102"/>
        <end position="124"/>
    </location>
</feature>
<keyword evidence="6 11" id="KW-0378">Hydrolase</keyword>
<dbReference type="EC" id="3.4.24.-" evidence="11"/>
<feature type="transmembrane region" description="Helical" evidence="11">
    <location>
        <begin position="276"/>
        <end position="296"/>
    </location>
</feature>
<dbReference type="KEGG" id="lfc:LFE_1944"/>
<protein>
    <recommendedName>
        <fullName evidence="11">Zinc metalloprotease</fullName>
        <ecNumber evidence="11">3.4.24.-</ecNumber>
    </recommendedName>
</protein>
<keyword evidence="11" id="KW-0479">Metal-binding</keyword>
<dbReference type="Proteomes" id="UP000007382">
    <property type="component" value="Chromosome"/>
</dbReference>
<evidence type="ECO:0000256" key="9">
    <source>
        <dbReference type="ARBA" id="ARBA00023049"/>
    </source>
</evidence>
<dbReference type="InterPro" id="IPR004387">
    <property type="entry name" value="Pept_M50_Zn"/>
</dbReference>
<comment type="similarity">
    <text evidence="3 11">Belongs to the peptidase M50B family.</text>
</comment>
<evidence type="ECO:0000313" key="14">
    <source>
        <dbReference type="Proteomes" id="UP000007382"/>
    </source>
</evidence>
<dbReference type="GO" id="GO:0006508">
    <property type="term" value="P:proteolysis"/>
    <property type="evidence" value="ECO:0007669"/>
    <property type="project" value="UniProtKB-KW"/>
</dbReference>
<organism evidence="13 14">
    <name type="scientific">Leptospirillum ferrooxidans (strain C2-3)</name>
    <dbReference type="NCBI Taxonomy" id="1162668"/>
    <lineage>
        <taxon>Bacteria</taxon>
        <taxon>Pseudomonadati</taxon>
        <taxon>Nitrospirota</taxon>
        <taxon>Nitrospiria</taxon>
        <taxon>Nitrospirales</taxon>
        <taxon>Nitrospiraceae</taxon>
        <taxon>Leptospirillum</taxon>
    </lineage>
</organism>
<evidence type="ECO:0000256" key="10">
    <source>
        <dbReference type="ARBA" id="ARBA00023136"/>
    </source>
</evidence>
<evidence type="ECO:0000256" key="3">
    <source>
        <dbReference type="ARBA" id="ARBA00007931"/>
    </source>
</evidence>
<reference evidence="13 14" key="1">
    <citation type="journal article" date="2012" name="J. Bacteriol.">
        <title>Complete Genome Sequence of Leptospirillum ferrooxidans Strain C2-3, Isolated from a Fresh Volcanic Ash Deposit on the Island of Miyake, Japan.</title>
        <authorList>
            <person name="Fujimura R."/>
            <person name="Sato Y."/>
            <person name="Nishizawa T."/>
            <person name="Oshima K."/>
            <person name="Kim S.-W."/>
            <person name="Hattori M."/>
            <person name="Kamijo T."/>
            <person name="Ohta H."/>
        </authorList>
    </citation>
    <scope>NUCLEOTIDE SEQUENCE [LARGE SCALE GENOMIC DNA]</scope>
    <source>
        <strain evidence="13 14">C2-3</strain>
    </source>
</reference>
<evidence type="ECO:0000256" key="4">
    <source>
        <dbReference type="ARBA" id="ARBA00022670"/>
    </source>
</evidence>
<dbReference type="EMBL" id="AP012342">
    <property type="protein sequence ID" value="BAM07621.1"/>
    <property type="molecule type" value="Genomic_DNA"/>
</dbReference>
<dbReference type="OrthoDB" id="9782003at2"/>
<keyword evidence="10 11" id="KW-0472">Membrane</keyword>
<keyword evidence="5 11" id="KW-0812">Transmembrane</keyword>
<dbReference type="Pfam" id="PF02163">
    <property type="entry name" value="Peptidase_M50"/>
    <property type="match status" value="1"/>
</dbReference>
<dbReference type="Gene3D" id="2.30.42.10">
    <property type="match status" value="1"/>
</dbReference>
<reference evidence="14" key="2">
    <citation type="submission" date="2012-03" db="EMBL/GenBank/DDBJ databases">
        <title>The complete genome sequence of the pioneer microbe on fresh volcanic deposit, Leptospirillum ferrooxidans strain C2-3.</title>
        <authorList>
            <person name="Fujimura R."/>
            <person name="Sato Y."/>
            <person name="Nishizawa T."/>
            <person name="Nanba K."/>
            <person name="Oshima K."/>
            <person name="Hattori M."/>
            <person name="Kamijo T."/>
            <person name="Ohta H."/>
        </authorList>
    </citation>
    <scope>NUCLEOTIDE SEQUENCE [LARGE SCALE GENOMIC DNA]</scope>
    <source>
        <strain evidence="14">C2-3</strain>
    </source>
</reference>
<dbReference type="PANTHER" id="PTHR42837">
    <property type="entry name" value="REGULATOR OF SIGMA-E PROTEASE RSEP"/>
    <property type="match status" value="1"/>
</dbReference>
<comment type="cofactor">
    <cofactor evidence="1 11">
        <name>Zn(2+)</name>
        <dbReference type="ChEBI" id="CHEBI:29105"/>
    </cofactor>
</comment>
<dbReference type="InterPro" id="IPR008915">
    <property type="entry name" value="Peptidase_M50"/>
</dbReference>
<dbReference type="STRING" id="1162668.LFE_1944"/>
<name>I0IQS2_LEPFC</name>
<keyword evidence="4" id="KW-0645">Protease</keyword>
<sequence>MEALLSFILVVGVLIVIHESGHFLVAKRFGVKIEKFSIGFGPKIFSKTVGETEYRLAWIPLGGYVKMLGETDPESVSPEDQARSFGALPVWKRISIAAAGPVANFILAFFLFTVVFWAGIPALLPVVGKVMAGSPAAKVGLLPGDRILSVDGHSLSTWDDLRGLVENRIGKPITLVVGRNGKDLSISLSPESMMGQNIYGQRVPQGKIGVAPGGETTTLRYGLFAGLGRGFLKTVHVTKITVISLGKIVTGEISSKNLGGPILIAQMSARAAQSGIVNLLVFMGFISVTLGVMNLVPVPVLDGGHILFLAAEGLLRRPLSVRVREISMQVGFVLLLSIMVFAFYNDLMRVFGSH</sequence>
<dbReference type="PROSITE" id="PS50106">
    <property type="entry name" value="PDZ"/>
    <property type="match status" value="1"/>
</dbReference>
<feature type="domain" description="PDZ" evidence="12">
    <location>
        <begin position="126"/>
        <end position="192"/>
    </location>
</feature>
<dbReference type="CDD" id="cd23081">
    <property type="entry name" value="cpPDZ_EcRseP-like"/>
    <property type="match status" value="1"/>
</dbReference>
<evidence type="ECO:0000256" key="1">
    <source>
        <dbReference type="ARBA" id="ARBA00001947"/>
    </source>
</evidence>
<dbReference type="GO" id="GO:0016020">
    <property type="term" value="C:membrane"/>
    <property type="evidence" value="ECO:0007669"/>
    <property type="project" value="UniProtKB-SubCell"/>
</dbReference>
<keyword evidence="14" id="KW-1185">Reference proteome</keyword>
<dbReference type="PATRIC" id="fig|1162668.3.peg.2308"/>
<accession>I0IQS2</accession>